<feature type="transmembrane region" description="Helical" evidence="1">
    <location>
        <begin position="21"/>
        <end position="42"/>
    </location>
</feature>
<organism evidence="2">
    <name type="scientific">bioreactor metagenome</name>
    <dbReference type="NCBI Taxonomy" id="1076179"/>
    <lineage>
        <taxon>unclassified sequences</taxon>
        <taxon>metagenomes</taxon>
        <taxon>ecological metagenomes</taxon>
    </lineage>
</organism>
<evidence type="ECO:0000313" key="2">
    <source>
        <dbReference type="EMBL" id="MPN05010.1"/>
    </source>
</evidence>
<feature type="transmembrane region" description="Helical" evidence="1">
    <location>
        <begin position="48"/>
        <end position="71"/>
    </location>
</feature>
<keyword evidence="1" id="KW-1133">Transmembrane helix</keyword>
<comment type="caution">
    <text evidence="2">The sequence shown here is derived from an EMBL/GenBank/DDBJ whole genome shotgun (WGS) entry which is preliminary data.</text>
</comment>
<dbReference type="EMBL" id="VSSQ01050921">
    <property type="protein sequence ID" value="MPN05010.1"/>
    <property type="molecule type" value="Genomic_DNA"/>
</dbReference>
<dbReference type="AlphaFoldDB" id="A0A645EU92"/>
<proteinExistence type="predicted"/>
<accession>A0A645EU92</accession>
<keyword evidence="1" id="KW-0812">Transmembrane</keyword>
<evidence type="ECO:0000256" key="1">
    <source>
        <dbReference type="SAM" id="Phobius"/>
    </source>
</evidence>
<reference evidence="2" key="1">
    <citation type="submission" date="2019-08" db="EMBL/GenBank/DDBJ databases">
        <authorList>
            <person name="Kucharzyk K."/>
            <person name="Murdoch R.W."/>
            <person name="Higgins S."/>
            <person name="Loffler F."/>
        </authorList>
    </citation>
    <scope>NUCLEOTIDE SEQUENCE</scope>
</reference>
<sequence length="88" mass="9694">MNIIVTIKQEQPGKKVLVKPSFIIDGCFVIVRAVVGVLNNIIAHSSLWPYHVVAIFTGHLIPAQVLFYFVIDAAHRGVEIVEVVGKLC</sequence>
<protein>
    <submittedName>
        <fullName evidence="2">Uncharacterized protein</fullName>
    </submittedName>
</protein>
<name>A0A645EU92_9ZZZZ</name>
<keyword evidence="1" id="KW-0472">Membrane</keyword>
<gene>
    <name evidence="2" type="ORF">SDC9_152259</name>
</gene>